<dbReference type="SMART" id="SM00855">
    <property type="entry name" value="PGAM"/>
    <property type="match status" value="1"/>
</dbReference>
<dbReference type="RefSeq" id="WP_061265186.1">
    <property type="nucleotide sequence ID" value="NZ_BCSZ01000061.1"/>
</dbReference>
<evidence type="ECO:0000313" key="3">
    <source>
        <dbReference type="EMBL" id="GAT05477.1"/>
    </source>
</evidence>
<feature type="binding site" evidence="2">
    <location>
        <position position="63"/>
    </location>
    <ligand>
        <name>substrate</name>
    </ligand>
</feature>
<evidence type="ECO:0000256" key="1">
    <source>
        <dbReference type="PIRSR" id="PIRSR613078-1"/>
    </source>
</evidence>
<dbReference type="GO" id="GO:0016791">
    <property type="term" value="F:phosphatase activity"/>
    <property type="evidence" value="ECO:0007669"/>
    <property type="project" value="TreeGrafter"/>
</dbReference>
<sequence>MGRKLYVVTHPQATHHVDGLVGGWYDSDLTEQGLRDARNIAGALRARIPATAAVEVVSSDLLRARRTAAVIAETLDTVEVLDPRLREKSYGEAEGRPQSWLDERFVVPPAFGNRLAHDEGLPGAETKEVFVRRIYEAMEAITSGSAGHQVIVTHGFALTFVIAAWIKMPIESLGYVNFATKAGSITTLHEDDRFHNRGVSELSDTRHLMQV</sequence>
<dbReference type="PANTHER" id="PTHR48100">
    <property type="entry name" value="BROAD-SPECIFICITY PHOSPHATASE YOR283W-RELATED"/>
    <property type="match status" value="1"/>
</dbReference>
<reference evidence="3 4" key="1">
    <citation type="journal article" date="2016" name="Genome Announc.">
        <title>Draft Genome Sequences of Five Rapidly Growing Mycobacterium Species, M. thermoresistibile, M. fortuitum subsp. acetamidolyticum, M. canariasense, M. brisbanense, and M. novocastrense.</title>
        <authorList>
            <person name="Katahira K."/>
            <person name="Ogura Y."/>
            <person name="Gotoh Y."/>
            <person name="Hayashi T."/>
        </authorList>
    </citation>
    <scope>NUCLEOTIDE SEQUENCE [LARGE SCALE GENOMIC DNA]</scope>
    <source>
        <strain evidence="3 4">JCM6368</strain>
    </source>
</reference>
<dbReference type="SUPFAM" id="SSF53254">
    <property type="entry name" value="Phosphoglycerate mutase-like"/>
    <property type="match status" value="1"/>
</dbReference>
<dbReference type="PANTHER" id="PTHR48100:SF1">
    <property type="entry name" value="HISTIDINE PHOSPHATASE FAMILY PROTEIN-RELATED"/>
    <property type="match status" value="1"/>
</dbReference>
<name>A0A100WW36_MYCFO</name>
<feature type="binding site" evidence="2">
    <location>
        <begin position="87"/>
        <end position="90"/>
    </location>
    <ligand>
        <name>substrate</name>
    </ligand>
</feature>
<dbReference type="Proteomes" id="UP000069705">
    <property type="component" value="Unassembled WGS sequence"/>
</dbReference>
<evidence type="ECO:0000256" key="2">
    <source>
        <dbReference type="PIRSR" id="PIRSR613078-2"/>
    </source>
</evidence>
<dbReference type="Pfam" id="PF00300">
    <property type="entry name" value="His_Phos_1"/>
    <property type="match status" value="1"/>
</dbReference>
<protein>
    <submittedName>
        <fullName evidence="3">Phosphoglycerate mutase</fullName>
    </submittedName>
</protein>
<reference evidence="4" key="2">
    <citation type="submission" date="2016-02" db="EMBL/GenBank/DDBJ databases">
        <title>Draft genome sequence of five rapidly growing Mycobacterium species.</title>
        <authorList>
            <person name="Katahira K."/>
            <person name="Gotou Y."/>
            <person name="Iida K."/>
            <person name="Ogura Y."/>
            <person name="Hayashi T."/>
        </authorList>
    </citation>
    <scope>NUCLEOTIDE SEQUENCE [LARGE SCALE GENOMIC DNA]</scope>
    <source>
        <strain evidence="4">JCM6368</strain>
    </source>
</reference>
<dbReference type="InterPro" id="IPR029033">
    <property type="entry name" value="His_PPase_superfam"/>
</dbReference>
<accession>A0A100WW36</accession>
<organism evidence="3 4">
    <name type="scientific">Mycolicibacterium fortuitum subsp. acetamidolyticum</name>
    <dbReference type="NCBI Taxonomy" id="144550"/>
    <lineage>
        <taxon>Bacteria</taxon>
        <taxon>Bacillati</taxon>
        <taxon>Actinomycetota</taxon>
        <taxon>Actinomycetes</taxon>
        <taxon>Mycobacteriales</taxon>
        <taxon>Mycobacteriaceae</taxon>
        <taxon>Mycolicibacterium</taxon>
    </lineage>
</organism>
<evidence type="ECO:0000313" key="4">
    <source>
        <dbReference type="Proteomes" id="UP000069705"/>
    </source>
</evidence>
<dbReference type="InterPro" id="IPR050275">
    <property type="entry name" value="PGM_Phosphatase"/>
</dbReference>
<gene>
    <name evidence="3" type="ORF">RMCFA_5588</name>
</gene>
<dbReference type="CDD" id="cd07067">
    <property type="entry name" value="HP_PGM_like"/>
    <property type="match status" value="1"/>
</dbReference>
<feature type="active site" description="Tele-phosphohistidine intermediate" evidence="1">
    <location>
        <position position="10"/>
    </location>
</feature>
<dbReference type="EMBL" id="BCSZ01000061">
    <property type="protein sequence ID" value="GAT05477.1"/>
    <property type="molecule type" value="Genomic_DNA"/>
</dbReference>
<feature type="active site" description="Proton donor/acceptor" evidence="1">
    <location>
        <position position="87"/>
    </location>
</feature>
<dbReference type="Gene3D" id="3.40.50.1240">
    <property type="entry name" value="Phosphoglycerate mutase-like"/>
    <property type="match status" value="1"/>
</dbReference>
<dbReference type="InterPro" id="IPR013078">
    <property type="entry name" value="His_Pase_superF_clade-1"/>
</dbReference>
<proteinExistence type="predicted"/>
<dbReference type="AlphaFoldDB" id="A0A100WW36"/>
<comment type="caution">
    <text evidence="3">The sequence shown here is derived from an EMBL/GenBank/DDBJ whole genome shotgun (WGS) entry which is preliminary data.</text>
</comment>
<dbReference type="GO" id="GO:0005737">
    <property type="term" value="C:cytoplasm"/>
    <property type="evidence" value="ECO:0007669"/>
    <property type="project" value="TreeGrafter"/>
</dbReference>